<keyword evidence="2" id="KW-1185">Reference proteome</keyword>
<comment type="caution">
    <text evidence="1">The sequence shown here is derived from an EMBL/GenBank/DDBJ whole genome shotgun (WGS) entry which is preliminary data.</text>
</comment>
<gene>
    <name evidence="1" type="ORF">GCM10023196_057520</name>
</gene>
<accession>A0ABP8UHX2</accession>
<dbReference type="EMBL" id="BAABHK010000008">
    <property type="protein sequence ID" value="GAA4630787.1"/>
    <property type="molecule type" value="Genomic_DNA"/>
</dbReference>
<sequence length="73" mass="7690">MASIDLNNVLDKAWADKSLPEIMAAPVAALKGISDRTGELLNEALGIKTVADLANLPYARWAQALAELDAAAK</sequence>
<evidence type="ECO:0000313" key="1">
    <source>
        <dbReference type="EMBL" id="GAA4630787.1"/>
    </source>
</evidence>
<evidence type="ECO:0000313" key="2">
    <source>
        <dbReference type="Proteomes" id="UP001501442"/>
    </source>
</evidence>
<proteinExistence type="predicted"/>
<name>A0ABP8UHX2_9ACTN</name>
<organism evidence="1 2">
    <name type="scientific">Actinoallomurus vinaceus</name>
    <dbReference type="NCBI Taxonomy" id="1080074"/>
    <lineage>
        <taxon>Bacteria</taxon>
        <taxon>Bacillati</taxon>
        <taxon>Actinomycetota</taxon>
        <taxon>Actinomycetes</taxon>
        <taxon>Streptosporangiales</taxon>
        <taxon>Thermomonosporaceae</taxon>
        <taxon>Actinoallomurus</taxon>
    </lineage>
</organism>
<dbReference type="RefSeq" id="WP_345434199.1">
    <property type="nucleotide sequence ID" value="NZ_BAABHK010000008.1"/>
</dbReference>
<dbReference type="Gene3D" id="1.10.150.20">
    <property type="entry name" value="5' to 3' exonuclease, C-terminal subdomain"/>
    <property type="match status" value="1"/>
</dbReference>
<reference evidence="2" key="1">
    <citation type="journal article" date="2019" name="Int. J. Syst. Evol. Microbiol.">
        <title>The Global Catalogue of Microorganisms (GCM) 10K type strain sequencing project: providing services to taxonomists for standard genome sequencing and annotation.</title>
        <authorList>
            <consortium name="The Broad Institute Genomics Platform"/>
            <consortium name="The Broad Institute Genome Sequencing Center for Infectious Disease"/>
            <person name="Wu L."/>
            <person name="Ma J."/>
        </authorList>
    </citation>
    <scope>NUCLEOTIDE SEQUENCE [LARGE SCALE GENOMIC DNA]</scope>
    <source>
        <strain evidence="2">JCM 17939</strain>
    </source>
</reference>
<dbReference type="Proteomes" id="UP001501442">
    <property type="component" value="Unassembled WGS sequence"/>
</dbReference>
<dbReference type="SUPFAM" id="SSF56672">
    <property type="entry name" value="DNA/RNA polymerases"/>
    <property type="match status" value="1"/>
</dbReference>
<dbReference type="InterPro" id="IPR043502">
    <property type="entry name" value="DNA/RNA_pol_sf"/>
</dbReference>
<protein>
    <submittedName>
        <fullName evidence="1">Uncharacterized protein</fullName>
    </submittedName>
</protein>